<dbReference type="RefSeq" id="WP_048930861.1">
    <property type="nucleotide sequence ID" value="NZ_KQ235883.1"/>
</dbReference>
<keyword evidence="2" id="KW-0238">DNA-binding</keyword>
<dbReference type="PATRIC" id="fig|742734.4.peg.5087"/>
<sequence length="325" mass="37034">MYRNGAGEYISRLLEESEAGSAGEVFNRIPPEIGRCKIWERRTKQGVSAMDWEMYYEQDIWVQKNRRLPMDAVQMIFFLNQGLAWEMGEPAHRVRVERGEACMYRDTSLPSSAWYQGGVGFRFKSIQIPREYFQYIAQGHLGMKEMDLSDRMLRSFTKITITPYMYRLLQELEQADQFCGGIGAIYLEGKILEMIAACLDSCLDMGGGSGGVTGSRTDREVILEIRHRIDRDSANVPDCGTLAREAGISVSKLTKGFRELSGKPLHAYVIDRRLEYAAFLLTENRLNVSQAAMYAGYSNMSHFSAAFRKKYGVLPKDYIKGHWEG</sequence>
<dbReference type="PANTHER" id="PTHR47893:SF1">
    <property type="entry name" value="REGULATORY PROTEIN PCHR"/>
    <property type="match status" value="1"/>
</dbReference>
<feature type="domain" description="HTH araC/xylS-type" evidence="4">
    <location>
        <begin position="219"/>
        <end position="321"/>
    </location>
</feature>
<reference evidence="5 6" key="1">
    <citation type="submission" date="2011-04" db="EMBL/GenBank/DDBJ databases">
        <title>The Genome Sequence of Clostridium citroniae WAL-19142.</title>
        <authorList>
            <consortium name="The Broad Institute Genome Sequencing Platform"/>
            <person name="Earl A."/>
            <person name="Ward D."/>
            <person name="Feldgarden M."/>
            <person name="Gevers D."/>
            <person name="Warren Y.A."/>
            <person name="Tyrrell K.L."/>
            <person name="Citron D.M."/>
            <person name="Goldstein E.J."/>
            <person name="Daigneault M."/>
            <person name="Allen-Vercoe E."/>
            <person name="Young S.K."/>
            <person name="Zeng Q."/>
            <person name="Gargeya S."/>
            <person name="Fitzgerald M."/>
            <person name="Haas B."/>
            <person name="Abouelleil A."/>
            <person name="Alvarado L."/>
            <person name="Arachchi H.M."/>
            <person name="Berlin A."/>
            <person name="Brown A."/>
            <person name="Chapman S.B."/>
            <person name="Chen Z."/>
            <person name="Dunbar C."/>
            <person name="Freedman E."/>
            <person name="Gearin G."/>
            <person name="Gellesch M."/>
            <person name="Goldberg J."/>
            <person name="Griggs A."/>
            <person name="Gujja S."/>
            <person name="Heilman E.R."/>
            <person name="Heiman D."/>
            <person name="Howarth C."/>
            <person name="Larson L."/>
            <person name="Lui A."/>
            <person name="MacDonald P.J."/>
            <person name="Mehta T."/>
            <person name="Montmayeur A."/>
            <person name="Murphy C."/>
            <person name="Neiman D."/>
            <person name="Pearson M."/>
            <person name="Priest M."/>
            <person name="Roberts A."/>
            <person name="Saif S."/>
            <person name="Shea T."/>
            <person name="Shenoy N."/>
            <person name="Sisk P."/>
            <person name="Stolte C."/>
            <person name="Sykes S."/>
            <person name="White J."/>
            <person name="Yandava C."/>
            <person name="Wortman J."/>
            <person name="Nusbaum C."/>
            <person name="Birren B."/>
        </authorList>
    </citation>
    <scope>NUCLEOTIDE SEQUENCE [LARGE SCALE GENOMIC DNA]</scope>
    <source>
        <strain evidence="5 6">WAL-19142</strain>
    </source>
</reference>
<dbReference type="Proteomes" id="UP000037392">
    <property type="component" value="Unassembled WGS sequence"/>
</dbReference>
<dbReference type="InterPro" id="IPR020449">
    <property type="entry name" value="Tscrpt_reg_AraC-type_HTH"/>
</dbReference>
<dbReference type="GO" id="GO:0043565">
    <property type="term" value="F:sequence-specific DNA binding"/>
    <property type="evidence" value="ECO:0007669"/>
    <property type="project" value="InterPro"/>
</dbReference>
<dbReference type="PROSITE" id="PS00041">
    <property type="entry name" value="HTH_ARAC_FAMILY_1"/>
    <property type="match status" value="1"/>
</dbReference>
<evidence type="ECO:0000313" key="6">
    <source>
        <dbReference type="Proteomes" id="UP000037392"/>
    </source>
</evidence>
<dbReference type="SUPFAM" id="SSF46689">
    <property type="entry name" value="Homeodomain-like"/>
    <property type="match status" value="1"/>
</dbReference>
<dbReference type="InterPro" id="IPR009057">
    <property type="entry name" value="Homeodomain-like_sf"/>
</dbReference>
<dbReference type="InterPro" id="IPR018060">
    <property type="entry name" value="HTH_AraC"/>
</dbReference>
<evidence type="ECO:0000313" key="5">
    <source>
        <dbReference type="EMBL" id="KMW14446.1"/>
    </source>
</evidence>
<evidence type="ECO:0000256" key="2">
    <source>
        <dbReference type="ARBA" id="ARBA00023125"/>
    </source>
</evidence>
<dbReference type="GeneID" id="93164306"/>
<evidence type="ECO:0000259" key="4">
    <source>
        <dbReference type="PROSITE" id="PS01124"/>
    </source>
</evidence>
<dbReference type="InterPro" id="IPR018062">
    <property type="entry name" value="HTH_AraC-typ_CS"/>
</dbReference>
<evidence type="ECO:0000256" key="3">
    <source>
        <dbReference type="ARBA" id="ARBA00023163"/>
    </source>
</evidence>
<keyword evidence="1" id="KW-0805">Transcription regulation</keyword>
<dbReference type="PANTHER" id="PTHR47893">
    <property type="entry name" value="REGULATORY PROTEIN PCHR"/>
    <property type="match status" value="1"/>
</dbReference>
<dbReference type="InterPro" id="IPR053142">
    <property type="entry name" value="PchR_regulatory_protein"/>
</dbReference>
<accession>A0A0J9BQK2</accession>
<dbReference type="Gene3D" id="1.10.10.60">
    <property type="entry name" value="Homeodomain-like"/>
    <property type="match status" value="1"/>
</dbReference>
<dbReference type="PRINTS" id="PR00032">
    <property type="entry name" value="HTHARAC"/>
</dbReference>
<evidence type="ECO:0000256" key="1">
    <source>
        <dbReference type="ARBA" id="ARBA00023015"/>
    </source>
</evidence>
<dbReference type="Pfam" id="PF12833">
    <property type="entry name" value="HTH_18"/>
    <property type="match status" value="1"/>
</dbReference>
<dbReference type="GO" id="GO:0003700">
    <property type="term" value="F:DNA-binding transcription factor activity"/>
    <property type="evidence" value="ECO:0007669"/>
    <property type="project" value="InterPro"/>
</dbReference>
<comment type="caution">
    <text evidence="5">The sequence shown here is derived from an EMBL/GenBank/DDBJ whole genome shotgun (WGS) entry which is preliminary data.</text>
</comment>
<dbReference type="AlphaFoldDB" id="A0A0J9BQK2"/>
<protein>
    <recommendedName>
        <fullName evidence="4">HTH araC/xylS-type domain-containing protein</fullName>
    </recommendedName>
</protein>
<dbReference type="SMART" id="SM00342">
    <property type="entry name" value="HTH_ARAC"/>
    <property type="match status" value="1"/>
</dbReference>
<dbReference type="OrthoDB" id="9782503at2"/>
<gene>
    <name evidence="5" type="ORF">HMPREF9470_04752</name>
</gene>
<organism evidence="5 6">
    <name type="scientific">[Clostridium] citroniae WAL-19142</name>
    <dbReference type="NCBI Taxonomy" id="742734"/>
    <lineage>
        <taxon>Bacteria</taxon>
        <taxon>Bacillati</taxon>
        <taxon>Bacillota</taxon>
        <taxon>Clostridia</taxon>
        <taxon>Lachnospirales</taxon>
        <taxon>Lachnospiraceae</taxon>
        <taxon>Enterocloster</taxon>
    </lineage>
</organism>
<dbReference type="PROSITE" id="PS01124">
    <property type="entry name" value="HTH_ARAC_FAMILY_2"/>
    <property type="match status" value="1"/>
</dbReference>
<name>A0A0J9BQK2_9FIRM</name>
<dbReference type="EMBL" id="ADLK01000037">
    <property type="protein sequence ID" value="KMW14446.1"/>
    <property type="molecule type" value="Genomic_DNA"/>
</dbReference>
<keyword evidence="3" id="KW-0804">Transcription</keyword>
<proteinExistence type="predicted"/>